<dbReference type="GO" id="GO:0005886">
    <property type="term" value="C:plasma membrane"/>
    <property type="evidence" value="ECO:0007669"/>
    <property type="project" value="UniProtKB-SubCell"/>
</dbReference>
<protein>
    <submittedName>
        <fullName evidence="8">Multidrug resistance protein YkkC</fullName>
    </submittedName>
</protein>
<dbReference type="PANTHER" id="PTHR30561:SF7">
    <property type="entry name" value="GUANIDINIUM EFFLUX SYSTEM SUBUNIT GDNC-RELATED"/>
    <property type="match status" value="1"/>
</dbReference>
<keyword evidence="5 7" id="KW-0472">Membrane</keyword>
<evidence type="ECO:0000256" key="4">
    <source>
        <dbReference type="ARBA" id="ARBA00022989"/>
    </source>
</evidence>
<dbReference type="InterPro" id="IPR037185">
    <property type="entry name" value="EmrE-like"/>
</dbReference>
<comment type="subcellular location">
    <subcellularLocation>
        <location evidence="1 6">Cell membrane</location>
        <topology evidence="1 6">Multi-pass membrane protein</topology>
    </subcellularLocation>
</comment>
<evidence type="ECO:0000256" key="6">
    <source>
        <dbReference type="RuleBase" id="RU003942"/>
    </source>
</evidence>
<keyword evidence="3 6" id="KW-0812">Transmembrane</keyword>
<evidence type="ECO:0000256" key="2">
    <source>
        <dbReference type="ARBA" id="ARBA00022475"/>
    </source>
</evidence>
<proteinExistence type="inferred from homology"/>
<dbReference type="SUPFAM" id="SSF103481">
    <property type="entry name" value="Multidrug resistance efflux transporter EmrE"/>
    <property type="match status" value="1"/>
</dbReference>
<dbReference type="PANTHER" id="PTHR30561">
    <property type="entry name" value="SMR FAMILY PROTON-DEPENDENT DRUG EFFLUX TRANSPORTER SUGE"/>
    <property type="match status" value="1"/>
</dbReference>
<name>A0A6V7R4F4_9BACL</name>
<reference evidence="8 9" key="1">
    <citation type="submission" date="2020-07" db="EMBL/GenBank/DDBJ databases">
        <authorList>
            <person name="Criscuolo A."/>
        </authorList>
    </citation>
    <scope>NUCLEOTIDE SEQUENCE [LARGE SCALE GENOMIC DNA]</scope>
    <source>
        <strain evidence="8">CIP107946</strain>
    </source>
</reference>
<dbReference type="RefSeq" id="WP_186076403.1">
    <property type="nucleotide sequence ID" value="NZ_CAJEWB010000005.1"/>
</dbReference>
<dbReference type="Gene3D" id="1.10.3730.20">
    <property type="match status" value="1"/>
</dbReference>
<dbReference type="Proteomes" id="UP000588186">
    <property type="component" value="Unassembled WGS sequence"/>
</dbReference>
<accession>A0A6V7R4F4</accession>
<evidence type="ECO:0000256" key="1">
    <source>
        <dbReference type="ARBA" id="ARBA00004651"/>
    </source>
</evidence>
<comment type="similarity">
    <text evidence="6">Belongs to the drug/metabolite transporter (DMT) superfamily. Small multidrug resistance (SMR) (TC 2.A.7.1) family.</text>
</comment>
<keyword evidence="2" id="KW-1003">Cell membrane</keyword>
<dbReference type="AlphaFoldDB" id="A0A6V7R4F4"/>
<evidence type="ECO:0000256" key="7">
    <source>
        <dbReference type="SAM" id="Phobius"/>
    </source>
</evidence>
<keyword evidence="9" id="KW-1185">Reference proteome</keyword>
<dbReference type="GO" id="GO:0022857">
    <property type="term" value="F:transmembrane transporter activity"/>
    <property type="evidence" value="ECO:0007669"/>
    <property type="project" value="InterPro"/>
</dbReference>
<organism evidence="8 9">
    <name type="scientific">Phocicoccus pinnipedialis</name>
    <dbReference type="NCBI Taxonomy" id="110845"/>
    <lineage>
        <taxon>Bacteria</taxon>
        <taxon>Bacillati</taxon>
        <taxon>Bacillota</taxon>
        <taxon>Bacilli</taxon>
        <taxon>Bacillales</taxon>
        <taxon>Salinicoccaceae</taxon>
        <taxon>Phocicoccus</taxon>
    </lineage>
</organism>
<dbReference type="Pfam" id="PF00893">
    <property type="entry name" value="Multi_Drug_Res"/>
    <property type="match status" value="1"/>
</dbReference>
<keyword evidence="4 7" id="KW-1133">Transmembrane helix</keyword>
<evidence type="ECO:0000313" key="8">
    <source>
        <dbReference type="EMBL" id="CAD2072307.1"/>
    </source>
</evidence>
<gene>
    <name evidence="8" type="primary">ykkC</name>
    <name evidence="8" type="ORF">JEOPIN946_00405</name>
</gene>
<feature type="transmembrane region" description="Helical" evidence="7">
    <location>
        <begin position="28"/>
        <end position="46"/>
    </location>
</feature>
<feature type="transmembrane region" description="Helical" evidence="7">
    <location>
        <begin position="83"/>
        <end position="102"/>
    </location>
</feature>
<dbReference type="EMBL" id="CAJEWB010000005">
    <property type="protein sequence ID" value="CAD2072307.1"/>
    <property type="molecule type" value="Genomic_DNA"/>
</dbReference>
<evidence type="ECO:0000256" key="5">
    <source>
        <dbReference type="ARBA" id="ARBA00023136"/>
    </source>
</evidence>
<feature type="transmembrane region" description="Helical" evidence="7">
    <location>
        <begin position="58"/>
        <end position="77"/>
    </location>
</feature>
<comment type="caution">
    <text evidence="8">The sequence shown here is derived from an EMBL/GenBank/DDBJ whole genome shotgun (WGS) entry which is preliminary data.</text>
</comment>
<dbReference type="InterPro" id="IPR045324">
    <property type="entry name" value="Small_multidrug_res"/>
</dbReference>
<dbReference type="InterPro" id="IPR000390">
    <property type="entry name" value="Small_drug/metabolite_transptr"/>
</dbReference>
<sequence>MSNAWLKLLTASILEIGWVVGITHSDSIFDWSITIVALIICFYLLISSTLVLPVGSSYAIFVGLGATGVTLMDFLVFDLPFNIWKVIFIVILLVGVIGLKLVTDEEEEAA</sequence>
<evidence type="ECO:0000313" key="9">
    <source>
        <dbReference type="Proteomes" id="UP000588186"/>
    </source>
</evidence>
<evidence type="ECO:0000256" key="3">
    <source>
        <dbReference type="ARBA" id="ARBA00022692"/>
    </source>
</evidence>